<dbReference type="InterPro" id="IPR051680">
    <property type="entry name" value="ATP-dep_Glu-Cys_Ligase-2"/>
</dbReference>
<name>A0ABS2QAP0_9BACL</name>
<dbReference type="InterPro" id="IPR007296">
    <property type="entry name" value="DUF403"/>
</dbReference>
<feature type="domain" description="DUF403" evidence="1">
    <location>
        <begin position="1"/>
        <end position="303"/>
    </location>
</feature>
<dbReference type="EMBL" id="JAFBEV010000024">
    <property type="protein sequence ID" value="MBM7658798.1"/>
    <property type="molecule type" value="Genomic_DNA"/>
</dbReference>
<gene>
    <name evidence="2" type="ORF">JOC27_002261</name>
</gene>
<dbReference type="PANTHER" id="PTHR34595:SF7">
    <property type="entry name" value="SLL1039 PROTEIN"/>
    <property type="match status" value="1"/>
</dbReference>
<protein>
    <submittedName>
        <fullName evidence="2">Alpha-E superfamily protein</fullName>
    </submittedName>
</protein>
<dbReference type="Proteomes" id="UP000823201">
    <property type="component" value="Unassembled WGS sequence"/>
</dbReference>
<dbReference type="PANTHER" id="PTHR34595">
    <property type="entry name" value="BLR5612 PROTEIN"/>
    <property type="match status" value="1"/>
</dbReference>
<evidence type="ECO:0000313" key="2">
    <source>
        <dbReference type="EMBL" id="MBM7658798.1"/>
    </source>
</evidence>
<accession>A0ABS2QAP0</accession>
<proteinExistence type="predicted"/>
<dbReference type="RefSeq" id="WP_205007351.1">
    <property type="nucleotide sequence ID" value="NZ_CBCRXA010000019.1"/>
</dbReference>
<evidence type="ECO:0000259" key="1">
    <source>
        <dbReference type="Pfam" id="PF04168"/>
    </source>
</evidence>
<reference evidence="2 3" key="1">
    <citation type="submission" date="2021-01" db="EMBL/GenBank/DDBJ databases">
        <title>Genomic Encyclopedia of Type Strains, Phase IV (KMG-IV): sequencing the most valuable type-strain genomes for metagenomic binning, comparative biology and taxonomic classification.</title>
        <authorList>
            <person name="Goeker M."/>
        </authorList>
    </citation>
    <scope>NUCLEOTIDE SEQUENCE [LARGE SCALE GENOMIC DNA]</scope>
    <source>
        <strain evidence="2 3">DSM 100968</strain>
    </source>
</reference>
<dbReference type="Pfam" id="PF04168">
    <property type="entry name" value="Alpha-E"/>
    <property type="match status" value="1"/>
</dbReference>
<organism evidence="2 3">
    <name type="scientific">Sporolactobacillus spathodeae</name>
    <dbReference type="NCBI Taxonomy" id="1465502"/>
    <lineage>
        <taxon>Bacteria</taxon>
        <taxon>Bacillati</taxon>
        <taxon>Bacillota</taxon>
        <taxon>Bacilli</taxon>
        <taxon>Bacillales</taxon>
        <taxon>Sporolactobacillaceae</taxon>
        <taxon>Sporolactobacillus</taxon>
    </lineage>
</organism>
<evidence type="ECO:0000313" key="3">
    <source>
        <dbReference type="Proteomes" id="UP000823201"/>
    </source>
</evidence>
<keyword evidence="3" id="KW-1185">Reference proteome</keyword>
<sequence>MIGRIAESLYWLGRYMERIENHARLIDVAYHMQANHMGQDLHPWTELIDTFGVPNELLLKNPIDSESNVMQLLVFSRDYSNSIISCLVSARNDAQSVRERVPSELWEAINGFYLWMKDETAQAMLHYPHSFFQKIKEQTALYQGIIESTMLRGQEWHILESGKYIERAENTLRILKVIISEHKRTVDFDNCLALLKSVSGFEAYRKCQTSPLTIERMIEFMILNAIFPRSTRFALNHLNNHLHSLFHANIAASKTIQRVMRLTGRMHAQLAYMEIPEIIESGIISFLIEEISVCNTIGQAIETIFNTKEVSVLPF</sequence>
<comment type="caution">
    <text evidence="2">The sequence shown here is derived from an EMBL/GenBank/DDBJ whole genome shotgun (WGS) entry which is preliminary data.</text>
</comment>